<feature type="compositionally biased region" description="Low complexity" evidence="1">
    <location>
        <begin position="470"/>
        <end position="483"/>
    </location>
</feature>
<evidence type="ECO:0000313" key="3">
    <source>
        <dbReference type="Proteomes" id="UP000507470"/>
    </source>
</evidence>
<feature type="region of interest" description="Disordered" evidence="1">
    <location>
        <begin position="519"/>
        <end position="542"/>
    </location>
</feature>
<dbReference type="AlphaFoldDB" id="A0A6J8D245"/>
<dbReference type="Proteomes" id="UP000507470">
    <property type="component" value="Unassembled WGS sequence"/>
</dbReference>
<feature type="compositionally biased region" description="Polar residues" evidence="1">
    <location>
        <begin position="526"/>
        <end position="542"/>
    </location>
</feature>
<dbReference type="EMBL" id="CACVKT020006485">
    <property type="protein sequence ID" value="CAC5401946.1"/>
    <property type="molecule type" value="Genomic_DNA"/>
</dbReference>
<gene>
    <name evidence="2" type="ORF">MCOR_35965</name>
</gene>
<accession>A0A6J8D245</accession>
<name>A0A6J8D245_MYTCO</name>
<evidence type="ECO:0000313" key="2">
    <source>
        <dbReference type="EMBL" id="CAC5401946.1"/>
    </source>
</evidence>
<organism evidence="2 3">
    <name type="scientific">Mytilus coruscus</name>
    <name type="common">Sea mussel</name>
    <dbReference type="NCBI Taxonomy" id="42192"/>
    <lineage>
        <taxon>Eukaryota</taxon>
        <taxon>Metazoa</taxon>
        <taxon>Spiralia</taxon>
        <taxon>Lophotrochozoa</taxon>
        <taxon>Mollusca</taxon>
        <taxon>Bivalvia</taxon>
        <taxon>Autobranchia</taxon>
        <taxon>Pteriomorphia</taxon>
        <taxon>Mytilida</taxon>
        <taxon>Mytiloidea</taxon>
        <taxon>Mytilidae</taxon>
        <taxon>Mytilinae</taxon>
        <taxon>Mytilus</taxon>
    </lineage>
</organism>
<feature type="compositionally biased region" description="Low complexity" evidence="1">
    <location>
        <begin position="402"/>
        <end position="424"/>
    </location>
</feature>
<proteinExistence type="predicted"/>
<protein>
    <recommendedName>
        <fullName evidence="4">Endonuclease/exonuclease/phosphatase domain-containing protein</fullName>
    </recommendedName>
</protein>
<feature type="region of interest" description="Disordered" evidence="1">
    <location>
        <begin position="402"/>
        <end position="489"/>
    </location>
</feature>
<reference evidence="2 3" key="1">
    <citation type="submission" date="2020-06" db="EMBL/GenBank/DDBJ databases">
        <authorList>
            <person name="Li R."/>
            <person name="Bekaert M."/>
        </authorList>
    </citation>
    <scope>NUCLEOTIDE SEQUENCE [LARGE SCALE GENOMIC DNA]</scope>
    <source>
        <strain evidence="3">wild</strain>
    </source>
</reference>
<keyword evidence="3" id="KW-1185">Reference proteome</keyword>
<evidence type="ECO:0008006" key="4">
    <source>
        <dbReference type="Google" id="ProtNLM"/>
    </source>
</evidence>
<feature type="compositionally biased region" description="Polar residues" evidence="1">
    <location>
        <begin position="425"/>
        <end position="465"/>
    </location>
</feature>
<sequence>MDDKEYISPICSDNLLYALKKPTDNYLNEQGSSQIDCILSTHEDVILEYVIPEKHATNLSSHNIVTAVLDIRITSNLKQNHQPTAFWKYQWDKTDLLAFRDTLRLELWNCSVVIDKICIIKSWKTLPRNNSIGSLGGKISSVVKTSCLKIDNTEVNDPDKQRGCFMKYFEDLAIPKDKGYDEKYFELCTIRHKLIFELSSNSKDTFEPFTENEIQNGINHLHTGKAKDNIDNMKVFDVVSHIIVLDKLYETGVHPKIWTLIKDLYNGMTSTVRWTGGISDDFEILQGYENEKIHHLAACTDTVNDIKIVEQNNHEENTKSDILTESQSTILIETQSSILTESESSILTESESSILAESQSSILIETQSSILTESESSIHRITIIHTHRITIIHTHRIHSSIHTESQSSILTESQSSIHTESQSSNHPYSQNHNHPYLQNHNHPYTQNHNHPYTQNHNHPYLQNHNHPMGTESQSSKTKESQSSIMPESQIIHTQESQSSIFFFRIIQSSIQQKNHNHLFSFNHNHPYTQNHNHPYTQNHNHP</sequence>
<dbReference type="OrthoDB" id="407509at2759"/>
<evidence type="ECO:0000256" key="1">
    <source>
        <dbReference type="SAM" id="MobiDB-lite"/>
    </source>
</evidence>